<sequence>MSKMTKIIKQGLAMLTVITFPLAGQATVLWHDTFDRAANGTGNGSGAFSLDESGDGMLGTLDLYSTLGSNTYIESSTGGLPVITTNNTFACELGFAAVGLNYDFTESDLETVASGEFVGQYHMRVSFDSAYYTTGAITDPWDRAIGVGIGYSYQSITEMLNWGLTGPAYADKGLRDGYLNNARNNRGAIGAMFFDLNPEFTTGRLFPKVNAFINQVRTTADWGGMVNGESSVTVDFFFDGAVDAGTVVTYFFYIEGSYAPEISGTYTLVNNENYVAFGTRGATTLGAGFDNLKIETFSANPRPPMLTSVASGIQLLTDTWTLINPSTNVTAVLSNQSESGYTAFLPDIPTNEAARHPIVLQGFDDRDISQIGQSFSYDFDVIVDDVTVQDNSSFHVYIYDTNSNYCINTRLTWGPAGPDKNFQVRIGPVMSGNGDYSNANVVATDYLSMGNIYTNYIASGDFFGRTIPGNTDSGMAASLWAGLKGDNDPDFVGISDSTVVVHVSGSISRIETNKLFMDIAWGDSVTNAGQASYTLREDWGFNATSKGVMQFKDATTPAGGFTSLNGFGISIAAGDSPFQPVSSGSYTITNLVLGVTSNVDGYTFAVADLAVDGSGDNLLTLSSGSGVVDASYAVIATTDLTSLDPWDEIGSYVVDGSGVMTIPAADVPAGDQVFYAVSLPVEVVGE</sequence>
<proteinExistence type="predicted"/>
<evidence type="ECO:0000313" key="2">
    <source>
        <dbReference type="EMBL" id="VGO23232.1"/>
    </source>
</evidence>
<dbReference type="AlphaFoldDB" id="A0A6C2USC5"/>
<keyword evidence="3" id="KW-1185">Reference proteome</keyword>
<dbReference type="EMBL" id="CAAHFH010000003">
    <property type="protein sequence ID" value="VGO23232.1"/>
    <property type="molecule type" value="Genomic_DNA"/>
</dbReference>
<evidence type="ECO:0000256" key="1">
    <source>
        <dbReference type="SAM" id="SignalP"/>
    </source>
</evidence>
<name>A0A6C2USC5_9BACT</name>
<organism evidence="2 3">
    <name type="scientific">Pontiella sulfatireligans</name>
    <dbReference type="NCBI Taxonomy" id="2750658"/>
    <lineage>
        <taxon>Bacteria</taxon>
        <taxon>Pseudomonadati</taxon>
        <taxon>Kiritimatiellota</taxon>
        <taxon>Kiritimatiellia</taxon>
        <taxon>Kiritimatiellales</taxon>
        <taxon>Pontiellaceae</taxon>
        <taxon>Pontiella</taxon>
    </lineage>
</organism>
<reference evidence="2 3" key="1">
    <citation type="submission" date="2019-04" db="EMBL/GenBank/DDBJ databases">
        <authorList>
            <person name="Van Vliet M D."/>
        </authorList>
    </citation>
    <scope>NUCLEOTIDE SEQUENCE [LARGE SCALE GENOMIC DNA]</scope>
    <source>
        <strain evidence="2 3">F21</strain>
    </source>
</reference>
<dbReference type="Proteomes" id="UP000346198">
    <property type="component" value="Unassembled WGS sequence"/>
</dbReference>
<keyword evidence="1" id="KW-0732">Signal</keyword>
<feature type="signal peptide" evidence="1">
    <location>
        <begin position="1"/>
        <end position="26"/>
    </location>
</feature>
<protein>
    <submittedName>
        <fullName evidence="2">Uncharacterized protein</fullName>
    </submittedName>
</protein>
<accession>A0A6C2USC5</accession>
<gene>
    <name evidence="2" type="ORF">SCARR_05339</name>
</gene>
<evidence type="ECO:0000313" key="3">
    <source>
        <dbReference type="Proteomes" id="UP000346198"/>
    </source>
</evidence>
<feature type="chain" id="PRO_5025596971" evidence="1">
    <location>
        <begin position="27"/>
        <end position="686"/>
    </location>
</feature>
<dbReference type="RefSeq" id="WP_136065406.1">
    <property type="nucleotide sequence ID" value="NZ_CAAHFH010000003.1"/>
</dbReference>